<dbReference type="InterPro" id="IPR029063">
    <property type="entry name" value="SAM-dependent_MTases_sf"/>
</dbReference>
<name>A0A7S3XWK9_HETAK</name>
<proteinExistence type="inferred from homology"/>
<dbReference type="Gene3D" id="3.40.50.150">
    <property type="entry name" value="Vaccinia Virus protein VP39"/>
    <property type="match status" value="1"/>
</dbReference>
<evidence type="ECO:0000313" key="1">
    <source>
        <dbReference type="EMBL" id="CAE0634298.1"/>
    </source>
</evidence>
<dbReference type="GO" id="GO:0008990">
    <property type="term" value="F:rRNA (guanine-N2-)-methyltransferase activity"/>
    <property type="evidence" value="ECO:0007669"/>
    <property type="project" value="InterPro"/>
</dbReference>
<dbReference type="PANTHER" id="PTHR36112">
    <property type="entry name" value="RIBOSOMAL RNA SMALL SUBUNIT METHYLTRANSFERASE J"/>
    <property type="match status" value="1"/>
</dbReference>
<dbReference type="InterPro" id="IPR007536">
    <property type="entry name" value="16SrRNA_methylTrfase_J"/>
</dbReference>
<sequence>MDIADPSCTFLPQKVAIGICSSASESMREKIQNLHINYGFPVLTMEGIKDQGYAYSLQFNNEGALGIHCHTAKFSPLYVDFTSGKLGYRGCRPEVEQIYKAVQLKDTRTPVVWDMTAGLGRDSFILACAGCRVHMLERSPVIGSILLDGLERLGKDEDQQSKEIRSLLSLSIGDSTKMQMASVINTVPEPQVVYLDPMFPAKSKKALAKKDMQILQGLLGHGIDQAEKEEEEENLFNVALRLCSRRVVVKRPAKGPPLAGRPPSFVLPGKTNRFDVYSKA</sequence>
<evidence type="ECO:0008006" key="2">
    <source>
        <dbReference type="Google" id="ProtNLM"/>
    </source>
</evidence>
<reference evidence="1" key="1">
    <citation type="submission" date="2021-01" db="EMBL/GenBank/DDBJ databases">
        <authorList>
            <person name="Corre E."/>
            <person name="Pelletier E."/>
            <person name="Niang G."/>
            <person name="Scheremetjew M."/>
            <person name="Finn R."/>
            <person name="Kale V."/>
            <person name="Holt S."/>
            <person name="Cochrane G."/>
            <person name="Meng A."/>
            <person name="Brown T."/>
            <person name="Cohen L."/>
        </authorList>
    </citation>
    <scope>NUCLEOTIDE SEQUENCE</scope>
    <source>
        <strain evidence="1">CCMP3107</strain>
    </source>
</reference>
<protein>
    <recommendedName>
        <fullName evidence="2">SAM-dependent MTase RsmB/NOP-type domain-containing protein</fullName>
    </recommendedName>
</protein>
<dbReference type="HAMAP" id="MF_01523">
    <property type="entry name" value="16SrRNA_methyltr_J"/>
    <property type="match status" value="1"/>
</dbReference>
<organism evidence="1">
    <name type="scientific">Heterosigma akashiwo</name>
    <name type="common">Chromophytic alga</name>
    <name type="synonym">Heterosigma carterae</name>
    <dbReference type="NCBI Taxonomy" id="2829"/>
    <lineage>
        <taxon>Eukaryota</taxon>
        <taxon>Sar</taxon>
        <taxon>Stramenopiles</taxon>
        <taxon>Ochrophyta</taxon>
        <taxon>Raphidophyceae</taxon>
        <taxon>Chattonellales</taxon>
        <taxon>Chattonellaceae</taxon>
        <taxon>Heterosigma</taxon>
    </lineage>
</organism>
<dbReference type="Pfam" id="PF04445">
    <property type="entry name" value="SAM_MT"/>
    <property type="match status" value="1"/>
</dbReference>
<dbReference type="PANTHER" id="PTHR36112:SF1">
    <property type="entry name" value="RIBOSOMAL RNA SMALL SUBUNIT METHYLTRANSFERASE J"/>
    <property type="match status" value="1"/>
</dbReference>
<dbReference type="EMBL" id="HBIU01028199">
    <property type="protein sequence ID" value="CAE0634298.1"/>
    <property type="molecule type" value="Transcribed_RNA"/>
</dbReference>
<gene>
    <name evidence="1" type="ORF">HAKA00212_LOCUS13014</name>
</gene>
<dbReference type="SUPFAM" id="SSF53335">
    <property type="entry name" value="S-adenosyl-L-methionine-dependent methyltransferases"/>
    <property type="match status" value="1"/>
</dbReference>
<accession>A0A7S3XWK9</accession>
<dbReference type="AlphaFoldDB" id="A0A7S3XWK9"/>